<dbReference type="GO" id="GO:0004115">
    <property type="term" value="F:3',5'-cyclic-AMP phosphodiesterase activity"/>
    <property type="evidence" value="ECO:0007669"/>
    <property type="project" value="InterPro"/>
</dbReference>
<dbReference type="PANTHER" id="PTHR28283">
    <property type="entry name" value="3',5'-CYCLIC-NUCLEOTIDE PHOSPHODIESTERASE 1"/>
    <property type="match status" value="1"/>
</dbReference>
<reference evidence="2 3" key="1">
    <citation type="submission" date="2019-04" db="EMBL/GenBank/DDBJ databases">
        <title>Friends and foes A comparative genomics study of 23 Aspergillus species from section Flavi.</title>
        <authorList>
            <consortium name="DOE Joint Genome Institute"/>
            <person name="Kjaerbolling I."/>
            <person name="Vesth T."/>
            <person name="Frisvad J.C."/>
            <person name="Nybo J.L."/>
            <person name="Theobald S."/>
            <person name="Kildgaard S."/>
            <person name="Isbrandt T."/>
            <person name="Kuo A."/>
            <person name="Sato A."/>
            <person name="Lyhne E.K."/>
            <person name="Kogle M.E."/>
            <person name="Wiebenga A."/>
            <person name="Kun R.S."/>
            <person name="Lubbers R.J."/>
            <person name="Makela M.R."/>
            <person name="Barry K."/>
            <person name="Chovatia M."/>
            <person name="Clum A."/>
            <person name="Daum C."/>
            <person name="Haridas S."/>
            <person name="He G."/>
            <person name="LaButti K."/>
            <person name="Lipzen A."/>
            <person name="Mondo S."/>
            <person name="Riley R."/>
            <person name="Salamov A."/>
            <person name="Simmons B.A."/>
            <person name="Magnuson J.K."/>
            <person name="Henrissat B."/>
            <person name="Mortensen U.H."/>
            <person name="Larsen T.O."/>
            <person name="Devries R.P."/>
            <person name="Grigoriev I.V."/>
            <person name="Machida M."/>
            <person name="Baker S.E."/>
            <person name="Andersen M.R."/>
        </authorList>
    </citation>
    <scope>NUCLEOTIDE SEQUENCE [LARGE SCALE GENOMIC DNA]</scope>
    <source>
        <strain evidence="2 3">CBS 151.66</strain>
    </source>
</reference>
<name>A0A5N5WJ45_9EURO</name>
<protein>
    <submittedName>
        <fullName evidence="2">cAMP phosphodiesterases class-II-domain-containing protein</fullName>
    </submittedName>
</protein>
<dbReference type="SUPFAM" id="SSF56281">
    <property type="entry name" value="Metallo-hydrolase/oxidoreductase"/>
    <property type="match status" value="1"/>
</dbReference>
<evidence type="ECO:0000313" key="2">
    <source>
        <dbReference type="EMBL" id="KAB8068546.1"/>
    </source>
</evidence>
<accession>A0A5N5WJ45</accession>
<dbReference type="InterPro" id="IPR036866">
    <property type="entry name" value="RibonucZ/Hydroxyglut_hydro"/>
</dbReference>
<dbReference type="Pfam" id="PF02112">
    <property type="entry name" value="PDEase_II"/>
    <property type="match status" value="2"/>
</dbReference>
<dbReference type="InterPro" id="IPR000396">
    <property type="entry name" value="Pdiesterase2"/>
</dbReference>
<dbReference type="GO" id="GO:0006198">
    <property type="term" value="P:cAMP catabolic process"/>
    <property type="evidence" value="ECO:0007669"/>
    <property type="project" value="InterPro"/>
</dbReference>
<dbReference type="GO" id="GO:0047555">
    <property type="term" value="F:3',5'-cyclic-GMP phosphodiesterase activity"/>
    <property type="evidence" value="ECO:0007669"/>
    <property type="project" value="TreeGrafter"/>
</dbReference>
<dbReference type="OrthoDB" id="258495at2759"/>
<dbReference type="EMBL" id="ML732386">
    <property type="protein sequence ID" value="KAB8068546.1"/>
    <property type="molecule type" value="Genomic_DNA"/>
</dbReference>
<dbReference type="Gene3D" id="3.60.15.10">
    <property type="entry name" value="Ribonuclease Z/Hydroxyacylglutathione hydrolase-like"/>
    <property type="match status" value="1"/>
</dbReference>
<evidence type="ECO:0000313" key="3">
    <source>
        <dbReference type="Proteomes" id="UP000326565"/>
    </source>
</evidence>
<dbReference type="Proteomes" id="UP000326565">
    <property type="component" value="Unassembled WGS sequence"/>
</dbReference>
<dbReference type="PRINTS" id="PR00388">
    <property type="entry name" value="PDIESTERASE2"/>
</dbReference>
<dbReference type="AlphaFoldDB" id="A0A5N5WJ45"/>
<dbReference type="CDD" id="cd07735">
    <property type="entry name" value="class_II_PDE_MBL-fold"/>
    <property type="match status" value="1"/>
</dbReference>
<dbReference type="GO" id="GO:1902660">
    <property type="term" value="P:negative regulation of glucose mediated signaling pathway"/>
    <property type="evidence" value="ECO:0007669"/>
    <property type="project" value="TreeGrafter"/>
</dbReference>
<feature type="region of interest" description="Disordered" evidence="1">
    <location>
        <begin position="300"/>
        <end position="358"/>
    </location>
</feature>
<gene>
    <name evidence="2" type="ORF">BDV29DRAFT_66912</name>
</gene>
<keyword evidence="3" id="KW-1185">Reference proteome</keyword>
<proteinExistence type="predicted"/>
<dbReference type="PANTHER" id="PTHR28283:SF1">
    <property type="entry name" value="3',5'-CYCLIC-NUCLEOTIDE PHOSPHODIESTERASE 1"/>
    <property type="match status" value="1"/>
</dbReference>
<sequence>MDEMVVQTGPFFELPLPFQTAPANAAHILREVIGPILVTHPHLDHFSGFAINSPVLEATNGPKPVAALPSVIAAIKAHIFNEVIWPNLSDEDGGAGLITYQRLVEGGNPRIGRDDCKGYTRACDGLMYRCFSVSHGCTRRHYAPEVEMPRSISSMSYMGDPFRLRSASRAISLTHEEPGFMSPHSPAIRRASNPRENWTSIESSAFFIREQKTGREIIIFGDVEPDSISLDPRNKRVWEAAAPRIASGLLRAIFIECSYTDDVDDQALYGHLCPRHLIAELTVLAREVVKVKQAPTWTHPIGKRKRSAGEALAESQPTSPKTRRLEDVLPEASITTSSGMPEPVYGGSPDTEGREWPLTEPPLEKLTIYLIHIKEDMEGGPDPSVTIVKQLKEQAQAANLGCSFYAPRRGESIRIGQEDRVQM</sequence>
<organism evidence="2 3">
    <name type="scientific">Aspergillus leporis</name>
    <dbReference type="NCBI Taxonomy" id="41062"/>
    <lineage>
        <taxon>Eukaryota</taxon>
        <taxon>Fungi</taxon>
        <taxon>Dikarya</taxon>
        <taxon>Ascomycota</taxon>
        <taxon>Pezizomycotina</taxon>
        <taxon>Eurotiomycetes</taxon>
        <taxon>Eurotiomycetidae</taxon>
        <taxon>Eurotiales</taxon>
        <taxon>Aspergillaceae</taxon>
        <taxon>Aspergillus</taxon>
        <taxon>Aspergillus subgen. Circumdati</taxon>
    </lineage>
</organism>
<evidence type="ECO:0000256" key="1">
    <source>
        <dbReference type="SAM" id="MobiDB-lite"/>
    </source>
</evidence>